<organism evidence="2">
    <name type="scientific">Cladocopium goreaui</name>
    <dbReference type="NCBI Taxonomy" id="2562237"/>
    <lineage>
        <taxon>Eukaryota</taxon>
        <taxon>Sar</taxon>
        <taxon>Alveolata</taxon>
        <taxon>Dinophyceae</taxon>
        <taxon>Suessiales</taxon>
        <taxon>Symbiodiniaceae</taxon>
        <taxon>Cladocopium</taxon>
    </lineage>
</organism>
<dbReference type="AlphaFoldDB" id="A0A9P1GHN3"/>
<gene>
    <name evidence="2" type="ORF">C1SCF055_LOCUS39261</name>
</gene>
<dbReference type="Proteomes" id="UP001152797">
    <property type="component" value="Unassembled WGS sequence"/>
</dbReference>
<feature type="compositionally biased region" description="Low complexity" evidence="1">
    <location>
        <begin position="134"/>
        <end position="145"/>
    </location>
</feature>
<reference evidence="3 4" key="2">
    <citation type="submission" date="2024-05" db="EMBL/GenBank/DDBJ databases">
        <authorList>
            <person name="Chen Y."/>
            <person name="Shah S."/>
            <person name="Dougan E. K."/>
            <person name="Thang M."/>
            <person name="Chan C."/>
        </authorList>
    </citation>
    <scope>NUCLEOTIDE SEQUENCE [LARGE SCALE GENOMIC DNA]</scope>
</reference>
<reference evidence="2" key="1">
    <citation type="submission" date="2022-10" db="EMBL/GenBank/DDBJ databases">
        <authorList>
            <person name="Chen Y."/>
            <person name="Dougan E. K."/>
            <person name="Chan C."/>
            <person name="Rhodes N."/>
            <person name="Thang M."/>
        </authorList>
    </citation>
    <scope>NUCLEOTIDE SEQUENCE</scope>
</reference>
<sequence>MTKRPSDEEETPGEGAPDEKKPCLRYEHCQDPHHTGTAEDLRRCRKDGRVRCKGCRQDQKRKEDAVGTRGLDLAAHFRSKQLQQRHLPAVEVVVSSPSDDDIKETKDATKPVVDFAIDPAAPLKIEEESTTDVPNTSPSSPSSNAAKKKPKKREALGKGVKCLHIGCDVCPRWFVVDQVLFDHWCNEKFTCCMVGESCSRKETHTALVACKGVPQMLSRHGRPVRKADSRPQLLPGGCWDVWRPGSALSSAAPRVFAAPMTAVSPRWREEAAKLFDKGWTQEASQKTIRYLLQCDEDPLFVREQRRKKHPSLILWLLWQESPAKKGEVGTMLSVAILSRQRYTSKGPVHLQGGMVLEYISVEPGTGAKAYWLVQAAEEVALLMGHSELFSACDLNQRGKAFEGRAKPALEAHRRWGFEDTDQKEWTDRRFEVYSAGCSVRYMVKIVGR</sequence>
<proteinExistence type="predicted"/>
<name>A0A9P1GHN3_9DINO</name>
<feature type="region of interest" description="Disordered" evidence="1">
    <location>
        <begin position="124"/>
        <end position="152"/>
    </location>
</feature>
<dbReference type="EMBL" id="CAMXCT020006312">
    <property type="protein sequence ID" value="CAL1167726.1"/>
    <property type="molecule type" value="Genomic_DNA"/>
</dbReference>
<dbReference type="EMBL" id="CAMXCT010006312">
    <property type="protein sequence ID" value="CAI4014351.1"/>
    <property type="molecule type" value="Genomic_DNA"/>
</dbReference>
<evidence type="ECO:0000256" key="1">
    <source>
        <dbReference type="SAM" id="MobiDB-lite"/>
    </source>
</evidence>
<dbReference type="OrthoDB" id="429518at2759"/>
<comment type="caution">
    <text evidence="2">The sequence shown here is derived from an EMBL/GenBank/DDBJ whole genome shotgun (WGS) entry which is preliminary data.</text>
</comment>
<evidence type="ECO:0000313" key="4">
    <source>
        <dbReference type="Proteomes" id="UP001152797"/>
    </source>
</evidence>
<protein>
    <submittedName>
        <fullName evidence="2">Uncharacterized protein</fullName>
    </submittedName>
</protein>
<keyword evidence="4" id="KW-1185">Reference proteome</keyword>
<evidence type="ECO:0000313" key="2">
    <source>
        <dbReference type="EMBL" id="CAI4014351.1"/>
    </source>
</evidence>
<feature type="region of interest" description="Disordered" evidence="1">
    <location>
        <begin position="1"/>
        <end position="23"/>
    </location>
</feature>
<dbReference type="EMBL" id="CAMXCT030006312">
    <property type="protein sequence ID" value="CAL4801663.1"/>
    <property type="molecule type" value="Genomic_DNA"/>
</dbReference>
<evidence type="ECO:0000313" key="3">
    <source>
        <dbReference type="EMBL" id="CAL4801663.1"/>
    </source>
</evidence>
<accession>A0A9P1GHN3</accession>